<dbReference type="AlphaFoldDB" id="A0A2I0A4C6"/>
<keyword evidence="2" id="KW-1185">Reference proteome</keyword>
<name>A0A2I0A4C6_9ASPA</name>
<gene>
    <name evidence="1" type="ORF">AXF42_Ash013483</name>
</gene>
<accession>A0A2I0A4C6</accession>
<dbReference type="EMBL" id="KZ452026">
    <property type="protein sequence ID" value="PKA50394.1"/>
    <property type="molecule type" value="Genomic_DNA"/>
</dbReference>
<organism evidence="1 2">
    <name type="scientific">Apostasia shenzhenica</name>
    <dbReference type="NCBI Taxonomy" id="1088818"/>
    <lineage>
        <taxon>Eukaryota</taxon>
        <taxon>Viridiplantae</taxon>
        <taxon>Streptophyta</taxon>
        <taxon>Embryophyta</taxon>
        <taxon>Tracheophyta</taxon>
        <taxon>Spermatophyta</taxon>
        <taxon>Magnoliopsida</taxon>
        <taxon>Liliopsida</taxon>
        <taxon>Asparagales</taxon>
        <taxon>Orchidaceae</taxon>
        <taxon>Apostasioideae</taxon>
        <taxon>Apostasia</taxon>
    </lineage>
</organism>
<sequence length="100" mass="11315">MEAGGQIKAYLQDTLIQNVVQCLLLSSLIWPWSSTETARSHKAIKHNQHDLLQIKVVPRALPSFIMHSGFVVNFVNFCLFSSHFWAKYQSVNFVAIAAPE</sequence>
<protein>
    <submittedName>
        <fullName evidence="1">Uncharacterized protein</fullName>
    </submittedName>
</protein>
<evidence type="ECO:0000313" key="1">
    <source>
        <dbReference type="EMBL" id="PKA50394.1"/>
    </source>
</evidence>
<proteinExistence type="predicted"/>
<dbReference type="Proteomes" id="UP000236161">
    <property type="component" value="Unassembled WGS sequence"/>
</dbReference>
<reference evidence="1 2" key="1">
    <citation type="journal article" date="2017" name="Nature">
        <title>The Apostasia genome and the evolution of orchids.</title>
        <authorList>
            <person name="Zhang G.Q."/>
            <person name="Liu K.W."/>
            <person name="Li Z."/>
            <person name="Lohaus R."/>
            <person name="Hsiao Y.Y."/>
            <person name="Niu S.C."/>
            <person name="Wang J.Y."/>
            <person name="Lin Y.C."/>
            <person name="Xu Q."/>
            <person name="Chen L.J."/>
            <person name="Yoshida K."/>
            <person name="Fujiwara S."/>
            <person name="Wang Z.W."/>
            <person name="Zhang Y.Q."/>
            <person name="Mitsuda N."/>
            <person name="Wang M."/>
            <person name="Liu G.H."/>
            <person name="Pecoraro L."/>
            <person name="Huang H.X."/>
            <person name="Xiao X.J."/>
            <person name="Lin M."/>
            <person name="Wu X.Y."/>
            <person name="Wu W.L."/>
            <person name="Chen Y.Y."/>
            <person name="Chang S.B."/>
            <person name="Sakamoto S."/>
            <person name="Ohme-Takagi M."/>
            <person name="Yagi M."/>
            <person name="Zeng S.J."/>
            <person name="Shen C.Y."/>
            <person name="Yeh C.M."/>
            <person name="Luo Y.B."/>
            <person name="Tsai W.C."/>
            <person name="Van de Peer Y."/>
            <person name="Liu Z.J."/>
        </authorList>
    </citation>
    <scope>NUCLEOTIDE SEQUENCE [LARGE SCALE GENOMIC DNA]</scope>
    <source>
        <strain evidence="2">cv. Shenzhen</strain>
        <tissue evidence="1">Stem</tissue>
    </source>
</reference>
<evidence type="ECO:0000313" key="2">
    <source>
        <dbReference type="Proteomes" id="UP000236161"/>
    </source>
</evidence>